<dbReference type="VEuPathDB" id="FungiDB:QG37_06390"/>
<evidence type="ECO:0000259" key="6">
    <source>
        <dbReference type="SMART" id="SM00184"/>
    </source>
</evidence>
<reference evidence="8" key="1">
    <citation type="journal article" date="2015" name="BMC Genomics">
        <title>Draft genome of a commonly misdiagnosed multidrug resistant pathogen Candida auris.</title>
        <authorList>
            <person name="Chatterjee S."/>
            <person name="Alampalli S.V."/>
            <person name="Nageshan R.K."/>
            <person name="Chettiar S.T."/>
            <person name="Joshi S."/>
            <person name="Tatu U.S."/>
        </authorList>
    </citation>
    <scope>NUCLEOTIDE SEQUENCE [LARGE SCALE GENOMIC DNA]</scope>
    <source>
        <strain evidence="8">6684</strain>
    </source>
</reference>
<feature type="domain" description="RING-type" evidence="6">
    <location>
        <begin position="904"/>
        <end position="974"/>
    </location>
</feature>
<dbReference type="GO" id="GO:0007033">
    <property type="term" value="P:vacuole organization"/>
    <property type="evidence" value="ECO:0007669"/>
    <property type="project" value="TreeGrafter"/>
</dbReference>
<keyword evidence="1" id="KW-0479">Metal-binding</keyword>
<dbReference type="PANTHER" id="PTHR23323:SF26">
    <property type="entry name" value="VACUOLAR PROTEIN SORTING-ASSOCIATED PROTEIN 18 HOMOLOG"/>
    <property type="match status" value="1"/>
</dbReference>
<evidence type="ECO:0000256" key="3">
    <source>
        <dbReference type="ARBA" id="ARBA00022833"/>
    </source>
</evidence>
<dbReference type="InterPro" id="IPR007810">
    <property type="entry name" value="Pep3/Vps18_beta-prop"/>
</dbReference>
<keyword evidence="2" id="KW-0863">Zinc-finger</keyword>
<dbReference type="VEuPathDB" id="FungiDB:B9J08_001431"/>
<dbReference type="Proteomes" id="UP000037122">
    <property type="component" value="Unassembled WGS sequence"/>
</dbReference>
<comment type="caution">
    <text evidence="7">The sequence shown here is derived from an EMBL/GenBank/DDBJ whole genome shotgun (WGS) entry which is preliminary data.</text>
</comment>
<evidence type="ECO:0000256" key="4">
    <source>
        <dbReference type="ARBA" id="ARBA00023136"/>
    </source>
</evidence>
<dbReference type="VEuPathDB" id="FungiDB:CJJ07_002773"/>
<keyword evidence="3" id="KW-0862">Zinc</keyword>
<evidence type="ECO:0000313" key="8">
    <source>
        <dbReference type="Proteomes" id="UP000037122"/>
    </source>
</evidence>
<dbReference type="SUPFAM" id="SSF57850">
    <property type="entry name" value="RING/U-box"/>
    <property type="match status" value="1"/>
</dbReference>
<dbReference type="VEuPathDB" id="FungiDB:CJI96_0001211"/>
<sequence length="1001" mass="115035">MNVAGLTSPTFFIKDVRLLFDLENNIEGLSISNNLAYIVLGNRIHRFSLENPSNVDTVHLPRQYSSHRITQYWAHINSSHLIVQLDSFIVLYLHSAYTKFKVLYKLNGLGIHRLNYSDGSEDTESTEFIVTTTDNRVYVCFIKSHQGSKAEGKRDDKHVKQVFKADDRVLGVCISNVENRIYLFAGCKIFYWEKHTMHTQSLYMAFQAAPHTLYLAGNMHDFEIFIESGFYYAISHDGKLIETNDDEAKLASDSPLIDSPFVNIDSLVTTSHYYVLLKNESLQVQDKLLTQPSKILRHKFDHHLKGIRIDPIFGTIWMYSASSIHELVYENESASVWYGYYSLGRYDDALRLLELSSDNLETRYYASIVKAKKGYESLQRGGFGSQLSLEKDSSVFLDLQYDGVKLLAKLGEPFEKVSLMLLKSHHQLSANIWNLELLIAYLSEKLKRAIREKLSVKITIIASWVIFLYARAAIPRENGGEGGRSFHAESSVGKLLTFITSYHGYLDAPTVYEILSKMHFHKAMLHFATLRGDYTYVVEYHIERQAWAEANNALLEAIKFECTLGKSLVYETSTILLQRCPQLCVETWLKIKDLEFRKLLPAIVTYNKRFGNLPVSENAALYYMSILIHEKSSRDASVLNTYLSMLMRHPDGDNLMSTKPLTKVLNHIHETKGNDDLTYDTKMILRLALDHKKLWPAVMIMIHEMRLYESSLKLAIDNNDLSLAEFVLQAFEDSLLQDNGRSLEQTTVVRSLDGDDSTIDLSEESHHLRKRLWILFAKFLLTGPSEAFKLSSNTIFQQQIDASTISMKEIMRYILSLAKKITHMRSPIDVKSLLQLLPESVEISELREIVVNSIDSYNDNISLLTLEMKELARISTKLRKQIVSHHETSHKGNIAVLVEAGEACSLCHRLLLEKSIVVFPNCQHAFHRDCVARFHLRQRGEYKFREILKRLRQYNLTSDRNELDSIFIRQCVLCHDANLGLIDEEIIDRDNDKAQLNEWSL</sequence>
<dbReference type="GO" id="GO:0006904">
    <property type="term" value="P:vesicle docking involved in exocytosis"/>
    <property type="evidence" value="ECO:0007669"/>
    <property type="project" value="TreeGrafter"/>
</dbReference>
<dbReference type="SMART" id="SM00184">
    <property type="entry name" value="RING"/>
    <property type="match status" value="1"/>
</dbReference>
<accession>A0A0L0NT46</accession>
<gene>
    <name evidence="7" type="ORF">QG37_06390</name>
</gene>
<dbReference type="VEuPathDB" id="FungiDB:CJI97_001172"/>
<protein>
    <recommendedName>
        <fullName evidence="6">RING-type domain-containing protein</fullName>
    </recommendedName>
</protein>
<organism evidence="7 8">
    <name type="scientific">Candidozyma auris</name>
    <name type="common">Yeast</name>
    <name type="synonym">Candida auris</name>
    <dbReference type="NCBI Taxonomy" id="498019"/>
    <lineage>
        <taxon>Eukaryota</taxon>
        <taxon>Fungi</taxon>
        <taxon>Dikarya</taxon>
        <taxon>Ascomycota</taxon>
        <taxon>Saccharomycotina</taxon>
        <taxon>Pichiomycetes</taxon>
        <taxon>Metschnikowiaceae</taxon>
        <taxon>Candidozyma</taxon>
    </lineage>
</organism>
<evidence type="ECO:0000256" key="1">
    <source>
        <dbReference type="ARBA" id="ARBA00022723"/>
    </source>
</evidence>
<evidence type="ECO:0000256" key="2">
    <source>
        <dbReference type="ARBA" id="ARBA00022771"/>
    </source>
</evidence>
<evidence type="ECO:0000313" key="7">
    <source>
        <dbReference type="EMBL" id="KND97179.1"/>
    </source>
</evidence>
<dbReference type="GO" id="GO:0048284">
    <property type="term" value="P:organelle fusion"/>
    <property type="evidence" value="ECO:0007669"/>
    <property type="project" value="TreeGrafter"/>
</dbReference>
<keyword evidence="4" id="KW-0472">Membrane</keyword>
<dbReference type="GO" id="GO:0005768">
    <property type="term" value="C:endosome"/>
    <property type="evidence" value="ECO:0007669"/>
    <property type="project" value="TreeGrafter"/>
</dbReference>
<dbReference type="EMBL" id="LGST01000043">
    <property type="protein sequence ID" value="KND97179.1"/>
    <property type="molecule type" value="Genomic_DNA"/>
</dbReference>
<name>A0A0L0NT46_CANAR</name>
<dbReference type="AlphaFoldDB" id="A0A0L0NT46"/>
<dbReference type="GO" id="GO:0007032">
    <property type="term" value="P:endosome organization"/>
    <property type="evidence" value="ECO:0007669"/>
    <property type="project" value="TreeGrafter"/>
</dbReference>
<dbReference type="InterPro" id="IPR001841">
    <property type="entry name" value="Znf_RING"/>
</dbReference>
<dbReference type="VEuPathDB" id="FungiDB:CJJ09_003686"/>
<proteinExistence type="predicted"/>
<dbReference type="Pfam" id="PF26148">
    <property type="entry name" value="VPS18_RING_C"/>
    <property type="match status" value="1"/>
</dbReference>
<dbReference type="GO" id="GO:0030897">
    <property type="term" value="C:HOPS complex"/>
    <property type="evidence" value="ECO:0007669"/>
    <property type="project" value="TreeGrafter"/>
</dbReference>
<comment type="subcellular location">
    <subcellularLocation>
        <location evidence="5">Endomembrane system</location>
        <topology evidence="5">Peripheral membrane protein</topology>
        <orientation evidence="5">Cytoplasmic side</orientation>
    </subcellularLocation>
</comment>
<dbReference type="InterPro" id="IPR058919">
    <property type="entry name" value="Pep3/Vps18_RING_C"/>
</dbReference>
<evidence type="ECO:0000256" key="5">
    <source>
        <dbReference type="ARBA" id="ARBA00029433"/>
    </source>
</evidence>
<dbReference type="PANTHER" id="PTHR23323">
    <property type="entry name" value="VACUOLAR PROTEIN SORTING-ASSOCIATED PROTEIN"/>
    <property type="match status" value="1"/>
</dbReference>
<dbReference type="Pfam" id="PF05131">
    <property type="entry name" value="Pep3_Vps18"/>
    <property type="match status" value="1"/>
</dbReference>
<dbReference type="GO" id="GO:0030674">
    <property type="term" value="F:protein-macromolecule adaptor activity"/>
    <property type="evidence" value="ECO:0007669"/>
    <property type="project" value="TreeGrafter"/>
</dbReference>
<dbReference type="GO" id="GO:0008270">
    <property type="term" value="F:zinc ion binding"/>
    <property type="evidence" value="ECO:0007669"/>
    <property type="project" value="UniProtKB-KW"/>
</dbReference>